<keyword evidence="2" id="KW-1185">Reference proteome</keyword>
<dbReference type="OrthoDB" id="9135221at2"/>
<dbReference type="RefSeq" id="WP_158760125.1">
    <property type="nucleotide sequence ID" value="NZ_CP046910.1"/>
</dbReference>
<sequence>MSDTVADTTFTAHGLQCRVFLDHERLPAGVVCVPKTHPLYGKRRDVQIIVPKVLAGRPLNAARLATADFHGVIPAAFSEGDAAPLSAAVDVPGGVWNTGRLNDDVDLWCFSFRTDADANEDQVRAETEAFAQQLAALADVKLA</sequence>
<accession>A0A7Z2G8I6</accession>
<evidence type="ECO:0000313" key="1">
    <source>
        <dbReference type="EMBL" id="QGZ57177.1"/>
    </source>
</evidence>
<proteinExistence type="predicted"/>
<name>A0A7Z2G8I6_9BURK</name>
<protein>
    <submittedName>
        <fullName evidence="1">Uncharacterized protein</fullName>
    </submittedName>
</protein>
<dbReference type="Proteomes" id="UP000434209">
    <property type="component" value="Chromosome 2"/>
</dbReference>
<evidence type="ECO:0000313" key="2">
    <source>
        <dbReference type="Proteomes" id="UP000434209"/>
    </source>
</evidence>
<dbReference type="KEGG" id="pacp:FAZ97_19820"/>
<dbReference type="EMBL" id="CP046910">
    <property type="protein sequence ID" value="QGZ57177.1"/>
    <property type="molecule type" value="Genomic_DNA"/>
</dbReference>
<organism evidence="1 2">
    <name type="scientific">Paraburkholderia acidiphila</name>
    <dbReference type="NCBI Taxonomy" id="2571747"/>
    <lineage>
        <taxon>Bacteria</taxon>
        <taxon>Pseudomonadati</taxon>
        <taxon>Pseudomonadota</taxon>
        <taxon>Betaproteobacteria</taxon>
        <taxon>Burkholderiales</taxon>
        <taxon>Burkholderiaceae</taxon>
        <taxon>Paraburkholderia</taxon>
    </lineage>
</organism>
<reference evidence="1 2" key="1">
    <citation type="submission" date="2019-12" db="EMBL/GenBank/DDBJ databases">
        <title>Paraburkholderia acidiphila 7Q-K02 sp. nov and Paraburkholderia acidisoli DHF22 sp. nov., two strains isolated from forest soil.</title>
        <authorList>
            <person name="Gao Z."/>
            <person name="Qiu L."/>
        </authorList>
    </citation>
    <scope>NUCLEOTIDE SEQUENCE [LARGE SCALE GENOMIC DNA]</scope>
    <source>
        <strain evidence="1 2">7Q-K02</strain>
    </source>
</reference>
<dbReference type="AlphaFoldDB" id="A0A7Z2G8I6"/>
<gene>
    <name evidence="1" type="ORF">FAZ97_19820</name>
</gene>